<dbReference type="Pfam" id="PF13041">
    <property type="entry name" value="PPR_2"/>
    <property type="match status" value="4"/>
</dbReference>
<name>S8DFY0_9LAMI</name>
<dbReference type="InterPro" id="IPR011990">
    <property type="entry name" value="TPR-like_helical_dom_sf"/>
</dbReference>
<feature type="repeat" description="PPR" evidence="3">
    <location>
        <begin position="256"/>
        <end position="290"/>
    </location>
</feature>
<gene>
    <name evidence="4" type="ORF">M569_16528</name>
</gene>
<sequence length="459" mass="52260">MLRNSVAVVRRSLSAARFPPSFNNLCYGRRQNADDMQIGVAATDDELTETICRLISRSRNPADLESALDSAVTARRRRRLSPALVLQVLKKLNVSGTAALLFFRWAERRSDFESTAVIYDALIESLCKIKQFKTVWILVDEMKSRGLLSRTTFALICRRLARARRAKETLEAFRKMKKTYGFTPQLQDYNSLLDSFAKSQQVGIAQALFDELKNRKKFTPDVKTYTILLEGWGRESNLLRLDEVRFEMRGDGLEPDVVSYGILIHVHCRAGKHDEAIRLYHEMEGKNLKPTPHIYCTLINALGSGKRLSEAIEFFELSKNGPFPIEAPTYNSVVGAYCWSNRMDDAFRIVEEMRNRGLGPNSRTYDVLLHHHSKLRRIDEAFVLFLRMGDEGSGCKPTLSTYTIMVRMFCNEGRMDMARFIWDGMKARGVLPGVHVFSAMIDGLCCNGGRVDECEEVSH</sequence>
<comment type="similarity">
    <text evidence="1">Belongs to the PPR family. P subfamily.</text>
</comment>
<dbReference type="EMBL" id="AUSU01009361">
    <property type="protein sequence ID" value="EPS58287.1"/>
    <property type="molecule type" value="Genomic_DNA"/>
</dbReference>
<keyword evidence="2" id="KW-0677">Repeat</keyword>
<protein>
    <recommendedName>
        <fullName evidence="6">Pentacotripeptide-repeat region of PRORP domain-containing protein</fullName>
    </recommendedName>
</protein>
<dbReference type="NCBIfam" id="TIGR00756">
    <property type="entry name" value="PPR"/>
    <property type="match status" value="5"/>
</dbReference>
<dbReference type="Pfam" id="PF01535">
    <property type="entry name" value="PPR"/>
    <property type="match status" value="1"/>
</dbReference>
<proteinExistence type="inferred from homology"/>
<evidence type="ECO:0008006" key="6">
    <source>
        <dbReference type="Google" id="ProtNLM"/>
    </source>
</evidence>
<feature type="repeat" description="PPR" evidence="3">
    <location>
        <begin position="326"/>
        <end position="360"/>
    </location>
</feature>
<dbReference type="GO" id="GO:0009507">
    <property type="term" value="C:chloroplast"/>
    <property type="evidence" value="ECO:0007669"/>
    <property type="project" value="TreeGrafter"/>
</dbReference>
<dbReference type="PANTHER" id="PTHR47936">
    <property type="entry name" value="PPR_LONG DOMAIN-CONTAINING PROTEIN"/>
    <property type="match status" value="1"/>
</dbReference>
<dbReference type="InterPro" id="IPR002885">
    <property type="entry name" value="PPR_rpt"/>
</dbReference>
<dbReference type="PROSITE" id="PS51375">
    <property type="entry name" value="PPR"/>
    <property type="match status" value="6"/>
</dbReference>
<feature type="repeat" description="PPR" evidence="3">
    <location>
        <begin position="398"/>
        <end position="432"/>
    </location>
</feature>
<organism evidence="4 5">
    <name type="scientific">Genlisea aurea</name>
    <dbReference type="NCBI Taxonomy" id="192259"/>
    <lineage>
        <taxon>Eukaryota</taxon>
        <taxon>Viridiplantae</taxon>
        <taxon>Streptophyta</taxon>
        <taxon>Embryophyta</taxon>
        <taxon>Tracheophyta</taxon>
        <taxon>Spermatophyta</taxon>
        <taxon>Magnoliopsida</taxon>
        <taxon>eudicotyledons</taxon>
        <taxon>Gunneridae</taxon>
        <taxon>Pentapetalae</taxon>
        <taxon>asterids</taxon>
        <taxon>lamiids</taxon>
        <taxon>Lamiales</taxon>
        <taxon>Lentibulariaceae</taxon>
        <taxon>Genlisea</taxon>
    </lineage>
</organism>
<dbReference type="GO" id="GO:0031930">
    <property type="term" value="P:mitochondria-nucleus signaling pathway"/>
    <property type="evidence" value="ECO:0007669"/>
    <property type="project" value="TreeGrafter"/>
</dbReference>
<dbReference type="Proteomes" id="UP000015453">
    <property type="component" value="Unassembled WGS sequence"/>
</dbReference>
<accession>S8DFY0</accession>
<evidence type="ECO:0000256" key="3">
    <source>
        <dbReference type="PROSITE-ProRule" id="PRU00708"/>
    </source>
</evidence>
<reference evidence="4 5" key="1">
    <citation type="journal article" date="2013" name="BMC Genomics">
        <title>The miniature genome of a carnivorous plant Genlisea aurea contains a low number of genes and short non-coding sequences.</title>
        <authorList>
            <person name="Leushkin E.V."/>
            <person name="Sutormin R.A."/>
            <person name="Nabieva E.R."/>
            <person name="Penin A.A."/>
            <person name="Kondrashov A.S."/>
            <person name="Logacheva M.D."/>
        </authorList>
    </citation>
    <scope>NUCLEOTIDE SEQUENCE [LARGE SCALE GENOMIC DNA]</scope>
</reference>
<comment type="caution">
    <text evidence="4">The sequence shown here is derived from an EMBL/GenBank/DDBJ whole genome shotgun (WGS) entry which is preliminary data.</text>
</comment>
<dbReference type="Gene3D" id="1.25.40.10">
    <property type="entry name" value="Tetratricopeptide repeat domain"/>
    <property type="match status" value="3"/>
</dbReference>
<feature type="repeat" description="PPR" evidence="3">
    <location>
        <begin position="221"/>
        <end position="255"/>
    </location>
</feature>
<evidence type="ECO:0000256" key="2">
    <source>
        <dbReference type="ARBA" id="ARBA00022737"/>
    </source>
</evidence>
<keyword evidence="5" id="KW-1185">Reference proteome</keyword>
<feature type="repeat" description="PPR" evidence="3">
    <location>
        <begin position="361"/>
        <end position="395"/>
    </location>
</feature>
<evidence type="ECO:0000313" key="5">
    <source>
        <dbReference type="Proteomes" id="UP000015453"/>
    </source>
</evidence>
<dbReference type="AlphaFoldDB" id="S8DFY0"/>
<evidence type="ECO:0000313" key="4">
    <source>
        <dbReference type="EMBL" id="EPS58287.1"/>
    </source>
</evidence>
<dbReference type="OrthoDB" id="185373at2759"/>
<evidence type="ECO:0000256" key="1">
    <source>
        <dbReference type="ARBA" id="ARBA00007626"/>
    </source>
</evidence>
<feature type="repeat" description="PPR" evidence="3">
    <location>
        <begin position="115"/>
        <end position="149"/>
    </location>
</feature>
<dbReference type="PANTHER" id="PTHR47936:SF1">
    <property type="entry name" value="PENTATRICOPEPTIDE REPEAT-CONTAINING PROTEIN GUN1, CHLOROPLASTIC"/>
    <property type="match status" value="1"/>
</dbReference>
<dbReference type="GO" id="GO:0010019">
    <property type="term" value="P:chloroplast-nucleus signaling pathway"/>
    <property type="evidence" value="ECO:0007669"/>
    <property type="project" value="TreeGrafter"/>
</dbReference>